<feature type="region of interest" description="Disordered" evidence="1">
    <location>
        <begin position="1"/>
        <end position="107"/>
    </location>
</feature>
<protein>
    <submittedName>
        <fullName evidence="2">Uncharacterized protein</fullName>
    </submittedName>
</protein>
<name>A0A9N7URU0_PLEPL</name>
<evidence type="ECO:0000313" key="3">
    <source>
        <dbReference type="Proteomes" id="UP001153269"/>
    </source>
</evidence>
<feature type="compositionally biased region" description="Polar residues" evidence="1">
    <location>
        <begin position="54"/>
        <end position="65"/>
    </location>
</feature>
<keyword evidence="3" id="KW-1185">Reference proteome</keyword>
<reference evidence="2" key="1">
    <citation type="submission" date="2020-03" db="EMBL/GenBank/DDBJ databases">
        <authorList>
            <person name="Weist P."/>
        </authorList>
    </citation>
    <scope>NUCLEOTIDE SEQUENCE</scope>
</reference>
<sequence>MPIASGAAGRVDVGGEASTTWSPDGLKRKPRAANKSWDSYLQRYKELNKRNKGNVPQVTQDSTEQSIHENEGDTDESPMTNGGSGGHASEEPSSGENSKKSQMCVLL</sequence>
<organism evidence="2 3">
    <name type="scientific">Pleuronectes platessa</name>
    <name type="common">European plaice</name>
    <dbReference type="NCBI Taxonomy" id="8262"/>
    <lineage>
        <taxon>Eukaryota</taxon>
        <taxon>Metazoa</taxon>
        <taxon>Chordata</taxon>
        <taxon>Craniata</taxon>
        <taxon>Vertebrata</taxon>
        <taxon>Euteleostomi</taxon>
        <taxon>Actinopterygii</taxon>
        <taxon>Neopterygii</taxon>
        <taxon>Teleostei</taxon>
        <taxon>Neoteleostei</taxon>
        <taxon>Acanthomorphata</taxon>
        <taxon>Carangaria</taxon>
        <taxon>Pleuronectiformes</taxon>
        <taxon>Pleuronectoidei</taxon>
        <taxon>Pleuronectidae</taxon>
        <taxon>Pleuronectes</taxon>
    </lineage>
</organism>
<evidence type="ECO:0000256" key="1">
    <source>
        <dbReference type="SAM" id="MobiDB-lite"/>
    </source>
</evidence>
<proteinExistence type="predicted"/>
<evidence type="ECO:0000313" key="2">
    <source>
        <dbReference type="EMBL" id="CAB1435549.1"/>
    </source>
</evidence>
<accession>A0A9N7URU0</accession>
<dbReference type="Proteomes" id="UP001153269">
    <property type="component" value="Unassembled WGS sequence"/>
</dbReference>
<dbReference type="EMBL" id="CADEAL010001780">
    <property type="protein sequence ID" value="CAB1435549.1"/>
    <property type="molecule type" value="Genomic_DNA"/>
</dbReference>
<dbReference type="AlphaFoldDB" id="A0A9N7URU0"/>
<comment type="caution">
    <text evidence="2">The sequence shown here is derived from an EMBL/GenBank/DDBJ whole genome shotgun (WGS) entry which is preliminary data.</text>
</comment>
<gene>
    <name evidence="2" type="ORF">PLEPLA_LOCUS23610</name>
</gene>